<reference evidence="3" key="1">
    <citation type="journal article" date="2014" name="Int. J. Syst. Evol. Microbiol.">
        <title>Complete genome sequence of Corynebacterium casei LMG S-19264T (=DSM 44701T), isolated from a smear-ripened cheese.</title>
        <authorList>
            <consortium name="US DOE Joint Genome Institute (JGI-PGF)"/>
            <person name="Walter F."/>
            <person name="Albersmeier A."/>
            <person name="Kalinowski J."/>
            <person name="Ruckert C."/>
        </authorList>
    </citation>
    <scope>NUCLEOTIDE SEQUENCE</scope>
    <source>
        <strain evidence="3">JCM 4391</strain>
    </source>
</reference>
<feature type="domain" description="DNA primase/polymerase bifunctional N-terminal" evidence="2">
    <location>
        <begin position="28"/>
        <end position="241"/>
    </location>
</feature>
<gene>
    <name evidence="3" type="ORF">GCM10010274_58020</name>
</gene>
<dbReference type="InterPro" id="IPR015330">
    <property type="entry name" value="DNA_primase/pol_bifunc_N"/>
</dbReference>
<evidence type="ECO:0000256" key="1">
    <source>
        <dbReference type="SAM" id="MobiDB-lite"/>
    </source>
</evidence>
<sequence length="369" mass="39077">MPAELRFSRSDSGDSATSRPVAESLAIARWCASNGWPVHPLAPGRKTPAANCPLCRDPRHDRADCGCRAAGRWCHGFHAATLDMTRIHQWWGANQAFGVGIACGPANLVVIDIDAHPTTPPSRNRLLPGIAIADDVDVSAMTTGFHSLAVLAALKGAPNPADDTTTLRVRTPSGGLHIWYRATDSRPWQCSTGTSSTRALAWQVDVRAHGGYIIAPGTTTKTGTYTPLGAARLPAPLPAWLALELERTHHLPAAHIPAPRPVPPRARQAVIAAGGGRDHATKALTTVLADITACATAPENAGFTEKLNRAAYTAGGLVAAGQLTQQDAERILTEAALIARPGQERRSQQIIRSGLAAGTRRPLHPRSRP</sequence>
<protein>
    <recommendedName>
        <fullName evidence="2">DNA primase/polymerase bifunctional N-terminal domain-containing protein</fullName>
    </recommendedName>
</protein>
<dbReference type="EMBL" id="BMTP01000019">
    <property type="protein sequence ID" value="GGU61502.1"/>
    <property type="molecule type" value="Genomic_DNA"/>
</dbReference>
<reference evidence="3" key="2">
    <citation type="submission" date="2020-09" db="EMBL/GenBank/DDBJ databases">
        <authorList>
            <person name="Sun Q."/>
            <person name="Ohkuma M."/>
        </authorList>
    </citation>
    <scope>NUCLEOTIDE SEQUENCE</scope>
    <source>
        <strain evidence="3">JCM 4391</strain>
    </source>
</reference>
<dbReference type="AlphaFoldDB" id="A0A918I3P2"/>
<name>A0A918I3P2_9ACTN</name>
<dbReference type="RefSeq" id="WP_189554227.1">
    <property type="nucleotide sequence ID" value="NZ_BMTP01000019.1"/>
</dbReference>
<dbReference type="CDD" id="cd04859">
    <property type="entry name" value="Prim_Pol"/>
    <property type="match status" value="1"/>
</dbReference>
<dbReference type="SMART" id="SM00943">
    <property type="entry name" value="Prim-Pol"/>
    <property type="match status" value="1"/>
</dbReference>
<evidence type="ECO:0000313" key="3">
    <source>
        <dbReference type="EMBL" id="GGU61502.1"/>
    </source>
</evidence>
<comment type="caution">
    <text evidence="3">The sequence shown here is derived from an EMBL/GenBank/DDBJ whole genome shotgun (WGS) entry which is preliminary data.</text>
</comment>
<dbReference type="SUPFAM" id="SSF56747">
    <property type="entry name" value="Prim-pol domain"/>
    <property type="match status" value="1"/>
</dbReference>
<dbReference type="Pfam" id="PF09250">
    <property type="entry name" value="Prim-Pol"/>
    <property type="match status" value="1"/>
</dbReference>
<organism evidence="3 4">
    <name type="scientific">Streptomyces lavendofoliae</name>
    <dbReference type="NCBI Taxonomy" id="67314"/>
    <lineage>
        <taxon>Bacteria</taxon>
        <taxon>Bacillati</taxon>
        <taxon>Actinomycetota</taxon>
        <taxon>Actinomycetes</taxon>
        <taxon>Kitasatosporales</taxon>
        <taxon>Streptomycetaceae</taxon>
        <taxon>Streptomyces</taxon>
    </lineage>
</organism>
<accession>A0A918I3P2</accession>
<keyword evidence="4" id="KW-1185">Reference proteome</keyword>
<dbReference type="Proteomes" id="UP000636661">
    <property type="component" value="Unassembled WGS sequence"/>
</dbReference>
<proteinExistence type="predicted"/>
<feature type="region of interest" description="Disordered" evidence="1">
    <location>
        <begin position="342"/>
        <end position="369"/>
    </location>
</feature>
<evidence type="ECO:0000313" key="4">
    <source>
        <dbReference type="Proteomes" id="UP000636661"/>
    </source>
</evidence>
<evidence type="ECO:0000259" key="2">
    <source>
        <dbReference type="SMART" id="SM00943"/>
    </source>
</evidence>